<dbReference type="GO" id="GO:0000398">
    <property type="term" value="P:mRNA splicing, via spliceosome"/>
    <property type="evidence" value="ECO:0007669"/>
    <property type="project" value="InterPro"/>
</dbReference>
<feature type="repeat" description="WD" evidence="1">
    <location>
        <begin position="154"/>
        <end position="195"/>
    </location>
</feature>
<dbReference type="VEuPathDB" id="MicrosporidiaDB:ECU07_1020"/>
<evidence type="ECO:0000256" key="2">
    <source>
        <dbReference type="SAM" id="MobiDB-lite"/>
    </source>
</evidence>
<dbReference type="PROSITE" id="PS50082">
    <property type="entry name" value="WD_REPEATS_2"/>
    <property type="match status" value="1"/>
</dbReference>
<dbReference type="SUPFAM" id="SSF50978">
    <property type="entry name" value="WD40 repeat-like"/>
    <property type="match status" value="1"/>
</dbReference>
<organism evidence="3">
    <name type="scientific">Encephalitozoon cuniculi</name>
    <name type="common">Microsporidian parasite</name>
    <dbReference type="NCBI Taxonomy" id="6035"/>
    <lineage>
        <taxon>Eukaryota</taxon>
        <taxon>Fungi</taxon>
        <taxon>Fungi incertae sedis</taxon>
        <taxon>Microsporidia</taxon>
        <taxon>Unikaryonidae</taxon>
        <taxon>Encephalitozoon</taxon>
    </lineage>
</organism>
<feature type="compositionally biased region" description="Basic and acidic residues" evidence="2">
    <location>
        <begin position="20"/>
        <end position="30"/>
    </location>
</feature>
<dbReference type="GO" id="GO:0071013">
    <property type="term" value="C:catalytic step 2 spliceosome"/>
    <property type="evidence" value="ECO:0007669"/>
    <property type="project" value="InterPro"/>
</dbReference>
<dbReference type="VEuPathDB" id="MicrosporidiaDB:AEWD_071000"/>
<dbReference type="PANTHER" id="PTHR43979:SF1">
    <property type="entry name" value="PRE-MRNA-PROCESSING FACTOR 17"/>
    <property type="match status" value="1"/>
</dbReference>
<dbReference type="InterPro" id="IPR001680">
    <property type="entry name" value="WD40_rpt"/>
</dbReference>
<dbReference type="GO" id="GO:0003729">
    <property type="term" value="F:mRNA binding"/>
    <property type="evidence" value="ECO:0007669"/>
    <property type="project" value="TreeGrafter"/>
</dbReference>
<evidence type="ECO:0000256" key="1">
    <source>
        <dbReference type="PROSITE-ProRule" id="PRU00221"/>
    </source>
</evidence>
<dbReference type="InterPro" id="IPR032847">
    <property type="entry name" value="PRPF17"/>
</dbReference>
<feature type="region of interest" description="Disordered" evidence="2">
    <location>
        <begin position="1"/>
        <end position="62"/>
    </location>
</feature>
<proteinExistence type="predicted"/>
<keyword evidence="1" id="KW-0853">WD repeat</keyword>
<dbReference type="VEuPathDB" id="MicrosporidiaDB:M970_070990"/>
<dbReference type="Gene3D" id="2.130.10.10">
    <property type="entry name" value="YVTN repeat-like/Quinoprotein amine dehydrogenase"/>
    <property type="match status" value="2"/>
</dbReference>
<dbReference type="AlphaFoldDB" id="M1K4F6"/>
<dbReference type="SMART" id="SM00320">
    <property type="entry name" value="WD40"/>
    <property type="match status" value="3"/>
</dbReference>
<dbReference type="PANTHER" id="PTHR43979">
    <property type="entry name" value="PRE-MRNA-PROCESSING FACTOR 17"/>
    <property type="match status" value="1"/>
</dbReference>
<feature type="compositionally biased region" description="Basic and acidic residues" evidence="2">
    <location>
        <begin position="1"/>
        <end position="12"/>
    </location>
</feature>
<feature type="compositionally biased region" description="Basic and acidic residues" evidence="2">
    <location>
        <begin position="50"/>
        <end position="62"/>
    </location>
</feature>
<evidence type="ECO:0000313" key="3">
    <source>
        <dbReference type="EMBL" id="AGE95813.1"/>
    </source>
</evidence>
<accession>M1K4F6</accession>
<dbReference type="EMBL" id="KC513610">
    <property type="protein sequence ID" value="AGE95813.1"/>
    <property type="molecule type" value="Genomic_DNA"/>
</dbReference>
<dbReference type="InterPro" id="IPR036322">
    <property type="entry name" value="WD40_repeat_dom_sf"/>
</dbReference>
<protein>
    <submittedName>
        <fullName evidence="3">Putative wd-repeat protein</fullName>
    </submittedName>
</protein>
<sequence length="401" mass="45137">MDGDHEMSEKDYKRLRKSQPRKERVPREDFGDPSEIGGFKGPWSRFAGVSEDRRSPRDAKEEHSLRRIVNKHCLVAGKERSRSNYFLSMSDPSLSRVPSRRFLVPRSNTMLFHDHRDMVSSAYLFRKHKLFLSSGLDGKVYLYNLRDGGLVTTYMGHSKGVSSAMPSRCESRFSTVSFDGFLKDWDVETGRCSVKMELGCPLTCQSPEASGKTVFVGGLDGRVRHVDMRNRKVLNEIGEEARCWEKNSFRPFSAYDILAVEEGNFLIFTNREGSLHQLDLRNNQITKRCCGSYSFVGFNREENILMATGCDEIILLDPSTLEEKKERVRAPGCSTRVKASLDGGTLCYGNTEGLVNFFGTNPIKEVSLGSTGEMVTVVDWMDGSSSNLASGDVLGHVKIWE</sequence>
<dbReference type="VEuPathDB" id="MicrosporidiaDB:AEWR_070990"/>
<reference evidence="3" key="1">
    <citation type="journal article" date="2013" name="Eukaryot. Cell">
        <title>Extremely Reduced Levels of Heterozygosity in the Vertebrate Pathogen Encephalitozoon cuniculi.</title>
        <authorList>
            <person name="Selman M."/>
            <person name="Sak B."/>
            <person name="Kvac M."/>
            <person name="Farinelli L."/>
            <person name="Weiss L.M."/>
            <person name="Corradi N."/>
        </authorList>
    </citation>
    <scope>NUCLEOTIDE SEQUENCE</scope>
</reference>
<name>M1K4F6_ENCCN</name>
<dbReference type="InterPro" id="IPR015943">
    <property type="entry name" value="WD40/YVTN_repeat-like_dom_sf"/>
</dbReference>
<gene>
    <name evidence="3" type="ORF">ECU07_1020</name>
</gene>
<dbReference type="VEuPathDB" id="MicrosporidiaDB:AEWQ_071000"/>